<proteinExistence type="predicted"/>
<feature type="transmembrane region" description="Helical" evidence="5">
    <location>
        <begin position="226"/>
        <end position="243"/>
    </location>
</feature>
<feature type="transmembrane region" description="Helical" evidence="5">
    <location>
        <begin position="160"/>
        <end position="184"/>
    </location>
</feature>
<dbReference type="PANTHER" id="PTHR43731">
    <property type="entry name" value="RHOMBOID PROTEASE"/>
    <property type="match status" value="1"/>
</dbReference>
<organism evidence="8 9">
    <name type="scientific">Cyclostephanos tholiformis</name>
    <dbReference type="NCBI Taxonomy" id="382380"/>
    <lineage>
        <taxon>Eukaryota</taxon>
        <taxon>Sar</taxon>
        <taxon>Stramenopiles</taxon>
        <taxon>Ochrophyta</taxon>
        <taxon>Bacillariophyta</taxon>
        <taxon>Coscinodiscophyceae</taxon>
        <taxon>Thalassiosirophycidae</taxon>
        <taxon>Stephanodiscales</taxon>
        <taxon>Stephanodiscaceae</taxon>
        <taxon>Cyclostephanos</taxon>
    </lineage>
</organism>
<keyword evidence="4 5" id="KW-0472">Membrane</keyword>
<sequence length="325" mass="36452">MVRSSRRRMRSWMAVIVQFSATCVAASARPFVALSPFDGADAFGRRLECTNGPRGGAQIEYNPNYKNFPTLNDLDVDGFYSRASSRSPSRSNRHRPPPLTEVVRNYLVALHDFSPTLSCGVVSSIVVYMLWQFEASTSIARFLREHFQCNRYNAIRMRRFHVVILSAFSHATFHHLAVNVYAYLTFGRSVKRVLERYGISLWPLVISSAILGNLAFLAFDNGHGSCIGLSGVTLSLLAFDALIHPTKELRMFVSFIPLRISAYHLYLVLLGVSAMGILGIDVLERGSIAHLTHLGGLVCGSLFFEAFQRGWLQRAKKAYNAHWRS</sequence>
<dbReference type="EMBL" id="JALLPB020000010">
    <property type="protein sequence ID" value="KAL3827010.1"/>
    <property type="molecule type" value="Genomic_DNA"/>
</dbReference>
<evidence type="ECO:0000256" key="2">
    <source>
        <dbReference type="ARBA" id="ARBA00022692"/>
    </source>
</evidence>
<evidence type="ECO:0000259" key="7">
    <source>
        <dbReference type="Pfam" id="PF01694"/>
    </source>
</evidence>
<dbReference type="InterPro" id="IPR050925">
    <property type="entry name" value="Rhomboid_protease_S54"/>
</dbReference>
<comment type="subcellular location">
    <subcellularLocation>
        <location evidence="1">Membrane</location>
        <topology evidence="1">Multi-pass membrane protein</topology>
    </subcellularLocation>
</comment>
<dbReference type="Pfam" id="PF01694">
    <property type="entry name" value="Rhomboid"/>
    <property type="match status" value="1"/>
</dbReference>
<keyword evidence="9" id="KW-1185">Reference proteome</keyword>
<keyword evidence="2 5" id="KW-0812">Transmembrane</keyword>
<evidence type="ECO:0000256" key="5">
    <source>
        <dbReference type="SAM" id="Phobius"/>
    </source>
</evidence>
<name>A0ABD3SRE8_9STRA</name>
<feature type="signal peptide" evidence="6">
    <location>
        <begin position="1"/>
        <end position="28"/>
    </location>
</feature>
<feature type="chain" id="PRO_5044871373" description="Peptidase S54 rhomboid domain-containing protein" evidence="6">
    <location>
        <begin position="29"/>
        <end position="325"/>
    </location>
</feature>
<keyword evidence="6" id="KW-0732">Signal</keyword>
<evidence type="ECO:0000256" key="3">
    <source>
        <dbReference type="ARBA" id="ARBA00022989"/>
    </source>
</evidence>
<reference evidence="8 9" key="1">
    <citation type="submission" date="2024-10" db="EMBL/GenBank/DDBJ databases">
        <title>Updated reference genomes for cyclostephanoid diatoms.</title>
        <authorList>
            <person name="Roberts W.R."/>
            <person name="Alverson A.J."/>
        </authorList>
    </citation>
    <scope>NUCLEOTIDE SEQUENCE [LARGE SCALE GENOMIC DNA]</scope>
    <source>
        <strain evidence="8 9">AJA228-03</strain>
    </source>
</reference>
<comment type="caution">
    <text evidence="8">The sequence shown here is derived from an EMBL/GenBank/DDBJ whole genome shotgun (WGS) entry which is preliminary data.</text>
</comment>
<evidence type="ECO:0000256" key="1">
    <source>
        <dbReference type="ARBA" id="ARBA00004141"/>
    </source>
</evidence>
<dbReference type="Proteomes" id="UP001530377">
    <property type="component" value="Unassembled WGS sequence"/>
</dbReference>
<evidence type="ECO:0000256" key="6">
    <source>
        <dbReference type="SAM" id="SignalP"/>
    </source>
</evidence>
<feature type="transmembrane region" description="Helical" evidence="5">
    <location>
        <begin position="263"/>
        <end position="283"/>
    </location>
</feature>
<accession>A0ABD3SRE8</accession>
<dbReference type="SUPFAM" id="SSF144091">
    <property type="entry name" value="Rhomboid-like"/>
    <property type="match status" value="1"/>
</dbReference>
<dbReference type="PANTHER" id="PTHR43731:SF34">
    <property type="entry name" value="PEPTIDASE S54 RHOMBOID DOMAIN-CONTAINING PROTEIN"/>
    <property type="match status" value="1"/>
</dbReference>
<evidence type="ECO:0000256" key="4">
    <source>
        <dbReference type="ARBA" id="ARBA00023136"/>
    </source>
</evidence>
<dbReference type="Gene3D" id="1.20.1540.10">
    <property type="entry name" value="Rhomboid-like"/>
    <property type="match status" value="1"/>
</dbReference>
<evidence type="ECO:0000313" key="9">
    <source>
        <dbReference type="Proteomes" id="UP001530377"/>
    </source>
</evidence>
<feature type="transmembrane region" description="Helical" evidence="5">
    <location>
        <begin position="199"/>
        <end position="219"/>
    </location>
</feature>
<protein>
    <recommendedName>
        <fullName evidence="7">Peptidase S54 rhomboid domain-containing protein</fullName>
    </recommendedName>
</protein>
<gene>
    <name evidence="8" type="ORF">ACHAXA_000074</name>
</gene>
<keyword evidence="3 5" id="KW-1133">Transmembrane helix</keyword>
<feature type="domain" description="Peptidase S54 rhomboid" evidence="7">
    <location>
        <begin position="161"/>
        <end position="303"/>
    </location>
</feature>
<dbReference type="InterPro" id="IPR035952">
    <property type="entry name" value="Rhomboid-like_sf"/>
</dbReference>
<dbReference type="AlphaFoldDB" id="A0ABD3SRE8"/>
<dbReference type="InterPro" id="IPR022764">
    <property type="entry name" value="Peptidase_S54_rhomboid_dom"/>
</dbReference>
<dbReference type="GO" id="GO:0016020">
    <property type="term" value="C:membrane"/>
    <property type="evidence" value="ECO:0007669"/>
    <property type="project" value="UniProtKB-SubCell"/>
</dbReference>
<evidence type="ECO:0000313" key="8">
    <source>
        <dbReference type="EMBL" id="KAL3827010.1"/>
    </source>
</evidence>